<feature type="non-terminal residue" evidence="2">
    <location>
        <position position="353"/>
    </location>
</feature>
<comment type="caution">
    <text evidence="2">The sequence shown here is derived from an EMBL/GenBank/DDBJ whole genome shotgun (WGS) entry which is preliminary data.</text>
</comment>
<dbReference type="EMBL" id="NKCL01001670">
    <property type="protein sequence ID" value="RSL38471.1"/>
    <property type="molecule type" value="Genomic_DNA"/>
</dbReference>
<organism evidence="2 3">
    <name type="scientific">Fusarium floridanum</name>
    <dbReference type="NCBI Taxonomy" id="1325733"/>
    <lineage>
        <taxon>Eukaryota</taxon>
        <taxon>Fungi</taxon>
        <taxon>Dikarya</taxon>
        <taxon>Ascomycota</taxon>
        <taxon>Pezizomycotina</taxon>
        <taxon>Sordariomycetes</taxon>
        <taxon>Hypocreomycetidae</taxon>
        <taxon>Hypocreales</taxon>
        <taxon>Nectriaceae</taxon>
        <taxon>Fusarium</taxon>
        <taxon>Fusarium solani species complex</taxon>
    </lineage>
</organism>
<feature type="region of interest" description="Disordered" evidence="1">
    <location>
        <begin position="59"/>
        <end position="89"/>
    </location>
</feature>
<accession>A0A428NCG2</accession>
<dbReference type="Proteomes" id="UP000287972">
    <property type="component" value="Unassembled WGS sequence"/>
</dbReference>
<feature type="non-terminal residue" evidence="2">
    <location>
        <position position="1"/>
    </location>
</feature>
<protein>
    <submittedName>
        <fullName evidence="2">Uncharacterized protein</fullName>
    </submittedName>
</protein>
<sequence>SEWHLASHSQRVHVFITKTTMTETTCLRESLDWQSSPLASPQSAQETSDEITWDAINTPASTTRDSHDPIVSGSLPQTAPPSSHAPLNRSSSQRVLELISLHQITLDHRDHPIDPTRYITELEAFGEEHFARRLVVQIEDFFELSQRYELALEERIQDVKQRCDFLECPRYKRPNIYPLDTRDWICEVERYETTKINYPAWPGEYVQRYALVYLSQSFGRLHYTPPTDLCPDAIPSAAILLILLHEERREQYGIGSFTPTISLELRNLGFLEVFRPYYQLQKDKNEPPATNVDWQHIQKHGGSSYIQKLRRYCIQKHGKNQRLEDVHFRDYKELASMFPGYPTTNKTVPQLIE</sequence>
<proteinExistence type="predicted"/>
<gene>
    <name evidence="2" type="ORF">CEP51_016915</name>
</gene>
<evidence type="ECO:0000256" key="1">
    <source>
        <dbReference type="SAM" id="MobiDB-lite"/>
    </source>
</evidence>
<dbReference type="AlphaFoldDB" id="A0A428NCG2"/>
<keyword evidence="3" id="KW-1185">Reference proteome</keyword>
<evidence type="ECO:0000313" key="2">
    <source>
        <dbReference type="EMBL" id="RSL38471.1"/>
    </source>
</evidence>
<reference evidence="2 3" key="1">
    <citation type="submission" date="2017-06" db="EMBL/GenBank/DDBJ databases">
        <title>Comparative genomic analysis of Ambrosia Fusariam Clade fungi.</title>
        <authorList>
            <person name="Stajich J.E."/>
            <person name="Carrillo J."/>
            <person name="Kijimoto T."/>
            <person name="Eskalen A."/>
            <person name="O'Donnell K."/>
            <person name="Kasson M."/>
        </authorList>
    </citation>
    <scope>NUCLEOTIDE SEQUENCE [LARGE SCALE GENOMIC DNA]</scope>
    <source>
        <strain evidence="2 3">NRRL62606</strain>
    </source>
</reference>
<evidence type="ECO:0000313" key="3">
    <source>
        <dbReference type="Proteomes" id="UP000287972"/>
    </source>
</evidence>
<name>A0A428NCG2_9HYPO</name>